<evidence type="ECO:0000313" key="2">
    <source>
        <dbReference type="EMBL" id="GFC89736.1"/>
    </source>
</evidence>
<comment type="caution">
    <text evidence="2">The sequence shown here is derived from an EMBL/GenBank/DDBJ whole genome shotgun (WGS) entry which is preliminary data.</text>
</comment>
<accession>A0A699RV26</accession>
<reference evidence="2" key="1">
    <citation type="journal article" date="2019" name="Sci. Rep.">
        <title>Draft genome of Tanacetum cinerariifolium, the natural source of mosquito coil.</title>
        <authorList>
            <person name="Yamashiro T."/>
            <person name="Shiraishi A."/>
            <person name="Satake H."/>
            <person name="Nakayama K."/>
        </authorList>
    </citation>
    <scope>NUCLEOTIDE SEQUENCE</scope>
</reference>
<sequence length="193" mass="21726">DDNDGDDDDSQFNEECEEEKEKVNEFTDKEDDEEELDDEKLLNFENLSPADNEIASLMDTTVRHEESSGQASTLFTVPITVIPITIPSPLYFFNPLPQEATPTPTATTSEATTSFPTLPDFSSVFKFNDRVTKMETDLSEMKQVDQYAQAISSGSAIVDRYIHNKLGEAIHKAIQSHNAECREIKLKLKNRSI</sequence>
<protein>
    <submittedName>
        <fullName evidence="2">Uncharacterized protein</fullName>
    </submittedName>
</protein>
<gene>
    <name evidence="2" type="ORF">Tci_861706</name>
</gene>
<feature type="compositionally biased region" description="Acidic residues" evidence="1">
    <location>
        <begin position="28"/>
        <end position="38"/>
    </location>
</feature>
<feature type="compositionally biased region" description="Acidic residues" evidence="1">
    <location>
        <begin position="1"/>
        <end position="18"/>
    </location>
</feature>
<evidence type="ECO:0000256" key="1">
    <source>
        <dbReference type="SAM" id="MobiDB-lite"/>
    </source>
</evidence>
<name>A0A699RV26_TANCI</name>
<feature type="region of interest" description="Disordered" evidence="1">
    <location>
        <begin position="1"/>
        <end position="40"/>
    </location>
</feature>
<feature type="non-terminal residue" evidence="2">
    <location>
        <position position="1"/>
    </location>
</feature>
<dbReference type="AlphaFoldDB" id="A0A699RV26"/>
<proteinExistence type="predicted"/>
<organism evidence="2">
    <name type="scientific">Tanacetum cinerariifolium</name>
    <name type="common">Dalmatian daisy</name>
    <name type="synonym">Chrysanthemum cinerariifolium</name>
    <dbReference type="NCBI Taxonomy" id="118510"/>
    <lineage>
        <taxon>Eukaryota</taxon>
        <taxon>Viridiplantae</taxon>
        <taxon>Streptophyta</taxon>
        <taxon>Embryophyta</taxon>
        <taxon>Tracheophyta</taxon>
        <taxon>Spermatophyta</taxon>
        <taxon>Magnoliopsida</taxon>
        <taxon>eudicotyledons</taxon>
        <taxon>Gunneridae</taxon>
        <taxon>Pentapetalae</taxon>
        <taxon>asterids</taxon>
        <taxon>campanulids</taxon>
        <taxon>Asterales</taxon>
        <taxon>Asteraceae</taxon>
        <taxon>Asteroideae</taxon>
        <taxon>Anthemideae</taxon>
        <taxon>Anthemidinae</taxon>
        <taxon>Tanacetum</taxon>
    </lineage>
</organism>
<dbReference type="EMBL" id="BKCJ011122509">
    <property type="protein sequence ID" value="GFC89736.1"/>
    <property type="molecule type" value="Genomic_DNA"/>
</dbReference>